<dbReference type="RefSeq" id="WP_319063509.1">
    <property type="nucleotide sequence ID" value="NZ_JARAYT010000031.1"/>
</dbReference>
<name>A0ABU4NST2_9ACTN</name>
<proteinExistence type="predicted"/>
<dbReference type="Proteomes" id="UP001271274">
    <property type="component" value="Unassembled WGS sequence"/>
</dbReference>
<evidence type="ECO:0000313" key="1">
    <source>
        <dbReference type="EMBL" id="MDX3705776.1"/>
    </source>
</evidence>
<gene>
    <name evidence="1" type="ORF">PV662_39775</name>
</gene>
<accession>A0ABU4NST2</accession>
<reference evidence="1 2" key="1">
    <citation type="journal article" date="2023" name="Microb. Genom.">
        <title>Mesoterricola silvestris gen. nov., sp. nov., Mesoterricola sediminis sp. nov., Geothrix oryzae sp. nov., Geothrix edaphica sp. nov., Geothrix rubra sp. nov., and Geothrix limicola sp. nov., six novel members of Acidobacteriota isolated from soils.</title>
        <authorList>
            <person name="Weisberg A.J."/>
            <person name="Pearce E."/>
            <person name="Kramer C.G."/>
            <person name="Chang J.H."/>
            <person name="Clarke C.R."/>
        </authorList>
    </citation>
    <scope>NUCLEOTIDE SEQUENCE [LARGE SCALE GENOMIC DNA]</scope>
    <source>
        <strain evidence="1 2">ID09-01A</strain>
    </source>
</reference>
<keyword evidence="2" id="KW-1185">Reference proteome</keyword>
<evidence type="ECO:0000313" key="2">
    <source>
        <dbReference type="Proteomes" id="UP001271274"/>
    </source>
</evidence>
<protein>
    <submittedName>
        <fullName evidence="1">Uncharacterized protein</fullName>
    </submittedName>
</protein>
<organism evidence="1 2">
    <name type="scientific">Streptomyces europaeiscabiei</name>
    <dbReference type="NCBI Taxonomy" id="146819"/>
    <lineage>
        <taxon>Bacteria</taxon>
        <taxon>Bacillati</taxon>
        <taxon>Actinomycetota</taxon>
        <taxon>Actinomycetes</taxon>
        <taxon>Kitasatosporales</taxon>
        <taxon>Streptomycetaceae</taxon>
        <taxon>Streptomyces</taxon>
    </lineage>
</organism>
<comment type="caution">
    <text evidence="1">The sequence shown here is derived from an EMBL/GenBank/DDBJ whole genome shotgun (WGS) entry which is preliminary data.</text>
</comment>
<sequence>MTVDALLICAVKRETALCEPAPNATSPNVLACRAGCGNMARTDTHASQLRDRADEIDQLAVHAPMHIGNRLWANAARLRQAAVTHAATAATAEALR</sequence>
<dbReference type="EMBL" id="JARAYU010000021">
    <property type="protein sequence ID" value="MDX3705776.1"/>
    <property type="molecule type" value="Genomic_DNA"/>
</dbReference>